<reference evidence="2 3" key="1">
    <citation type="journal article" date="2015" name="Proc. Natl. Acad. Sci. U.S.A.">
        <title>The resurrection genome of Boea hygrometrica: A blueprint for survival of dehydration.</title>
        <authorList>
            <person name="Xiao L."/>
            <person name="Yang G."/>
            <person name="Zhang L."/>
            <person name="Yang X."/>
            <person name="Zhao S."/>
            <person name="Ji Z."/>
            <person name="Zhou Q."/>
            <person name="Hu M."/>
            <person name="Wang Y."/>
            <person name="Chen M."/>
            <person name="Xu Y."/>
            <person name="Jin H."/>
            <person name="Xiao X."/>
            <person name="Hu G."/>
            <person name="Bao F."/>
            <person name="Hu Y."/>
            <person name="Wan P."/>
            <person name="Li L."/>
            <person name="Deng X."/>
            <person name="Kuang T."/>
            <person name="Xiang C."/>
            <person name="Zhu J.K."/>
            <person name="Oliver M.J."/>
            <person name="He Y."/>
        </authorList>
    </citation>
    <scope>NUCLEOTIDE SEQUENCE [LARGE SCALE GENOMIC DNA]</scope>
    <source>
        <strain evidence="3">cv. XS01</strain>
    </source>
</reference>
<name>A0A2Z7AGM2_9LAMI</name>
<protein>
    <submittedName>
        <fullName evidence="2">Uncharacterized protein</fullName>
    </submittedName>
</protein>
<proteinExistence type="predicted"/>
<dbReference type="AlphaFoldDB" id="A0A2Z7AGM2"/>
<evidence type="ECO:0000313" key="2">
    <source>
        <dbReference type="EMBL" id="KZV18239.1"/>
    </source>
</evidence>
<feature type="compositionally biased region" description="Acidic residues" evidence="1">
    <location>
        <begin position="61"/>
        <end position="72"/>
    </location>
</feature>
<sequence>QLGKGKFLKSKEFDTLCSERASVYFEHRFNGFLAHFRANGYSEDKHPALFLDLMQTLEDMSEEDEMIEDSSDPEAAPNPYQSVSRLFLRF</sequence>
<feature type="non-terminal residue" evidence="2">
    <location>
        <position position="1"/>
    </location>
</feature>
<dbReference type="EMBL" id="KV017487">
    <property type="protein sequence ID" value="KZV18239.1"/>
    <property type="molecule type" value="Genomic_DNA"/>
</dbReference>
<evidence type="ECO:0000256" key="1">
    <source>
        <dbReference type="SAM" id="MobiDB-lite"/>
    </source>
</evidence>
<dbReference type="Proteomes" id="UP000250235">
    <property type="component" value="Unassembled WGS sequence"/>
</dbReference>
<accession>A0A2Z7AGM2</accession>
<gene>
    <name evidence="2" type="ORF">F511_28105</name>
</gene>
<organism evidence="2 3">
    <name type="scientific">Dorcoceras hygrometricum</name>
    <dbReference type="NCBI Taxonomy" id="472368"/>
    <lineage>
        <taxon>Eukaryota</taxon>
        <taxon>Viridiplantae</taxon>
        <taxon>Streptophyta</taxon>
        <taxon>Embryophyta</taxon>
        <taxon>Tracheophyta</taxon>
        <taxon>Spermatophyta</taxon>
        <taxon>Magnoliopsida</taxon>
        <taxon>eudicotyledons</taxon>
        <taxon>Gunneridae</taxon>
        <taxon>Pentapetalae</taxon>
        <taxon>asterids</taxon>
        <taxon>lamiids</taxon>
        <taxon>Lamiales</taxon>
        <taxon>Gesneriaceae</taxon>
        <taxon>Didymocarpoideae</taxon>
        <taxon>Trichosporeae</taxon>
        <taxon>Loxocarpinae</taxon>
        <taxon>Dorcoceras</taxon>
    </lineage>
</organism>
<keyword evidence="3" id="KW-1185">Reference proteome</keyword>
<evidence type="ECO:0000313" key="3">
    <source>
        <dbReference type="Proteomes" id="UP000250235"/>
    </source>
</evidence>
<feature type="region of interest" description="Disordered" evidence="1">
    <location>
        <begin position="61"/>
        <end position="80"/>
    </location>
</feature>